<protein>
    <submittedName>
        <fullName evidence="2">Uncharacterized protein</fullName>
    </submittedName>
</protein>
<proteinExistence type="predicted"/>
<feature type="region of interest" description="Disordered" evidence="1">
    <location>
        <begin position="1"/>
        <end position="87"/>
    </location>
</feature>
<reference evidence="2 3" key="1">
    <citation type="submission" date="2023-08" db="EMBL/GenBank/DDBJ databases">
        <title>Phytohabitans sansha sp. nov., isolated from marine sediment.</title>
        <authorList>
            <person name="Zhao Y."/>
            <person name="Yi K."/>
        </authorList>
    </citation>
    <scope>NUCLEOTIDE SEQUENCE [LARGE SCALE GENOMIC DNA]</scope>
    <source>
        <strain evidence="2 3">ZYX-F-186</strain>
    </source>
</reference>
<feature type="compositionally biased region" description="Basic and acidic residues" evidence="1">
    <location>
        <begin position="10"/>
        <end position="24"/>
    </location>
</feature>
<evidence type="ECO:0000313" key="3">
    <source>
        <dbReference type="Proteomes" id="UP001230908"/>
    </source>
</evidence>
<organism evidence="2 3">
    <name type="scientific">Phytohabitans maris</name>
    <dbReference type="NCBI Taxonomy" id="3071409"/>
    <lineage>
        <taxon>Bacteria</taxon>
        <taxon>Bacillati</taxon>
        <taxon>Actinomycetota</taxon>
        <taxon>Actinomycetes</taxon>
        <taxon>Micromonosporales</taxon>
        <taxon>Micromonosporaceae</taxon>
    </lineage>
</organism>
<dbReference type="EMBL" id="JAVHUY010000007">
    <property type="protein sequence ID" value="MDQ7904667.1"/>
    <property type="molecule type" value="Genomic_DNA"/>
</dbReference>
<evidence type="ECO:0000256" key="1">
    <source>
        <dbReference type="SAM" id="MobiDB-lite"/>
    </source>
</evidence>
<evidence type="ECO:0000313" key="2">
    <source>
        <dbReference type="EMBL" id="MDQ7904667.1"/>
    </source>
</evidence>
<dbReference type="RefSeq" id="WP_308711938.1">
    <property type="nucleotide sequence ID" value="NZ_JAVHUY010000007.1"/>
</dbReference>
<sequence length="173" mass="18911">MVFKAARRKATTEIRHANSRRDVSDQLAGETTRDDFPDLLSRPVPTGPARSPPLRPGHIEHRPHDRPRCPRFGGHRPLTGTLGVPAGDIGDLVRRQPTRQPRLPRAGRMHTELIELMLQGRRRGPGLGGELAYRSAGPAASNKIGQQLIGPLTAVPATARARLGQWSAVCITR</sequence>
<comment type="caution">
    <text evidence="2">The sequence shown here is derived from an EMBL/GenBank/DDBJ whole genome shotgun (WGS) entry which is preliminary data.</text>
</comment>
<name>A0ABU0ZE89_9ACTN</name>
<feature type="compositionally biased region" description="Basic and acidic residues" evidence="1">
    <location>
        <begin position="57"/>
        <end position="68"/>
    </location>
</feature>
<accession>A0ABU0ZE89</accession>
<gene>
    <name evidence="2" type="ORF">RB614_09055</name>
</gene>
<keyword evidence="3" id="KW-1185">Reference proteome</keyword>
<dbReference type="Proteomes" id="UP001230908">
    <property type="component" value="Unassembled WGS sequence"/>
</dbReference>